<dbReference type="InParanoid" id="A0A397QSQ1"/>
<dbReference type="EMBL" id="QXEV01000054">
    <property type="protein sequence ID" value="RIA64098.1"/>
    <property type="molecule type" value="Genomic_DNA"/>
</dbReference>
<dbReference type="RefSeq" id="WP_119017073.1">
    <property type="nucleotide sequence ID" value="NZ_QXEV01000054.1"/>
</dbReference>
<evidence type="ECO:0000313" key="3">
    <source>
        <dbReference type="Proteomes" id="UP000266506"/>
    </source>
</evidence>
<evidence type="ECO:0000313" key="2">
    <source>
        <dbReference type="EMBL" id="RIA64098.1"/>
    </source>
</evidence>
<dbReference type="OrthoDB" id="3174877at2"/>
<organism evidence="2 3">
    <name type="scientific">Anaeroplasma bactoclasticum</name>
    <dbReference type="NCBI Taxonomy" id="2088"/>
    <lineage>
        <taxon>Bacteria</taxon>
        <taxon>Bacillati</taxon>
        <taxon>Mycoplasmatota</taxon>
        <taxon>Mollicutes</taxon>
        <taxon>Anaeroplasmatales</taxon>
        <taxon>Anaeroplasmataceae</taxon>
        <taxon>Anaeroplasma</taxon>
    </lineage>
</organism>
<gene>
    <name evidence="2" type="ORF">EI71_02048</name>
</gene>
<name>A0A397QSQ1_9MOLU</name>
<dbReference type="Proteomes" id="UP000266506">
    <property type="component" value="Unassembled WGS sequence"/>
</dbReference>
<reference evidence="2 3" key="1">
    <citation type="submission" date="2018-08" db="EMBL/GenBank/DDBJ databases">
        <title>Genomic Encyclopedia of Archaeal and Bacterial Type Strains, Phase II (KMG-II): from individual species to whole genera.</title>
        <authorList>
            <person name="Goeker M."/>
        </authorList>
    </citation>
    <scope>NUCLEOTIDE SEQUENCE [LARGE SCALE GENOMIC DNA]</scope>
    <source>
        <strain evidence="2 3">ATCC 27112</strain>
    </source>
</reference>
<comment type="caution">
    <text evidence="2">The sequence shown here is derived from an EMBL/GenBank/DDBJ whole genome shotgun (WGS) entry which is preliminary data.</text>
</comment>
<sequence length="143" mass="16144">MKKFNIISLVVSFTALIVSIVLFVIVIVKTNNTNNTEKEDIQYVLYLGTNDKDTNLPVFTKDKAKEELQKILINHFGGYTISEANGGWVDGETLYQEYTLVIYLSDTTLEDIHLACNDMITVFNQSSVLIQSNKTTTEFYSGN</sequence>
<keyword evidence="1" id="KW-1133">Transmembrane helix</keyword>
<proteinExistence type="predicted"/>
<keyword evidence="3" id="KW-1185">Reference proteome</keyword>
<feature type="transmembrane region" description="Helical" evidence="1">
    <location>
        <begin position="6"/>
        <end position="28"/>
    </location>
</feature>
<dbReference type="AlphaFoldDB" id="A0A397QSQ1"/>
<evidence type="ECO:0008006" key="4">
    <source>
        <dbReference type="Google" id="ProtNLM"/>
    </source>
</evidence>
<keyword evidence="1" id="KW-0472">Membrane</keyword>
<keyword evidence="1" id="KW-0812">Transmembrane</keyword>
<accession>A0A397QSQ1</accession>
<protein>
    <recommendedName>
        <fullName evidence="4">DUF3574 domain-containing protein</fullName>
    </recommendedName>
</protein>
<evidence type="ECO:0000256" key="1">
    <source>
        <dbReference type="SAM" id="Phobius"/>
    </source>
</evidence>